<dbReference type="InterPro" id="IPR036610">
    <property type="entry name" value="PEBP-like_sf"/>
</dbReference>
<dbReference type="Pfam" id="PF01161">
    <property type="entry name" value="PBP"/>
    <property type="match status" value="1"/>
</dbReference>
<feature type="region of interest" description="Disordered" evidence="1">
    <location>
        <begin position="66"/>
        <end position="107"/>
    </location>
</feature>
<keyword evidence="2" id="KW-0449">Lipoprotein</keyword>
<dbReference type="CDD" id="cd00865">
    <property type="entry name" value="PEBP_bact_arch"/>
    <property type="match status" value="1"/>
</dbReference>
<dbReference type="RefSeq" id="WP_338529176.1">
    <property type="nucleotide sequence ID" value="NZ_CP030941.1"/>
</dbReference>
<keyword evidence="3" id="KW-1185">Reference proteome</keyword>
<dbReference type="InterPro" id="IPR005247">
    <property type="entry name" value="YbhB_YbcL/LppC-like"/>
</dbReference>
<proteinExistence type="predicted"/>
<organism evidence="2 3">
    <name type="scientific">Nitratireductor thuwali</name>
    <dbReference type="NCBI Taxonomy" id="2267699"/>
    <lineage>
        <taxon>Bacteria</taxon>
        <taxon>Pseudomonadati</taxon>
        <taxon>Pseudomonadota</taxon>
        <taxon>Alphaproteobacteria</taxon>
        <taxon>Hyphomicrobiales</taxon>
        <taxon>Phyllobacteriaceae</taxon>
        <taxon>Nitratireductor</taxon>
    </lineage>
</organism>
<gene>
    <name evidence="2" type="primary">lppC_2</name>
    <name evidence="2" type="ORF">NTH_01220</name>
</gene>
<dbReference type="PANTHER" id="PTHR30289:SF1">
    <property type="entry name" value="PEBP (PHOSPHATIDYLETHANOLAMINE-BINDING PROTEIN) FAMILY PROTEIN"/>
    <property type="match status" value="1"/>
</dbReference>
<evidence type="ECO:0000313" key="3">
    <source>
        <dbReference type="Proteomes" id="UP001342418"/>
    </source>
</evidence>
<dbReference type="EMBL" id="CP030941">
    <property type="protein sequence ID" value="UUP16773.1"/>
    <property type="molecule type" value="Genomic_DNA"/>
</dbReference>
<dbReference type="Proteomes" id="UP001342418">
    <property type="component" value="Chromosome"/>
</dbReference>
<dbReference type="SUPFAM" id="SSF49777">
    <property type="entry name" value="PEBP-like"/>
    <property type="match status" value="1"/>
</dbReference>
<reference evidence="2 3" key="1">
    <citation type="submission" date="2018-07" db="EMBL/GenBank/DDBJ databases">
        <title>Genome sequence of Nitratireductor thuwali#1536.</title>
        <authorList>
            <person name="Michoud G."/>
            <person name="Merlino G."/>
            <person name="Sefrji F.O."/>
            <person name="Daffonchio D."/>
        </authorList>
    </citation>
    <scope>NUCLEOTIDE SEQUENCE [LARGE SCALE GENOMIC DNA]</scope>
    <source>
        <strain evidence="3">Nit1536</strain>
    </source>
</reference>
<evidence type="ECO:0000313" key="2">
    <source>
        <dbReference type="EMBL" id="UUP16773.1"/>
    </source>
</evidence>
<name>A0ABY5MHR0_9HYPH</name>
<dbReference type="NCBIfam" id="TIGR00481">
    <property type="entry name" value="YbhB/YbcL family Raf kinase inhibitor-like protein"/>
    <property type="match status" value="1"/>
</dbReference>
<sequence length="153" mass="16841">MTLTLISPAFAEGDVIPEKHVRDGDNLMPPLKWTGAPEGTGSFALVVEDPDAPSGTFRHLAVYNIPPDQEELPQSADTAPGNRLRYAKNDFGNRRYDGPQPPEGHGPHHYHFRLAALDVPSLDLPAEAGAQEIWREAQKHAIEEADLVGIYER</sequence>
<protein>
    <submittedName>
        <fullName evidence="2">Lipoprotein LppC</fullName>
    </submittedName>
</protein>
<dbReference type="InterPro" id="IPR008914">
    <property type="entry name" value="PEBP"/>
</dbReference>
<feature type="compositionally biased region" description="Basic and acidic residues" evidence="1">
    <location>
        <begin position="87"/>
        <end position="97"/>
    </location>
</feature>
<accession>A0ABY5MHR0</accession>
<dbReference type="PANTHER" id="PTHR30289">
    <property type="entry name" value="UNCHARACTERIZED PROTEIN YBCL-RELATED"/>
    <property type="match status" value="1"/>
</dbReference>
<evidence type="ECO:0000256" key="1">
    <source>
        <dbReference type="SAM" id="MobiDB-lite"/>
    </source>
</evidence>
<dbReference type="Gene3D" id="3.90.280.10">
    <property type="entry name" value="PEBP-like"/>
    <property type="match status" value="1"/>
</dbReference>